<keyword evidence="3" id="KW-1185">Reference proteome</keyword>
<dbReference type="EMBL" id="MLFT02000002">
    <property type="protein sequence ID" value="PHT55387.1"/>
    <property type="molecule type" value="Genomic_DNA"/>
</dbReference>
<dbReference type="InterPro" id="IPR036249">
    <property type="entry name" value="Thioredoxin-like_sf"/>
</dbReference>
<dbReference type="Gene3D" id="3.40.30.10">
    <property type="entry name" value="Glutaredoxin"/>
    <property type="match status" value="2"/>
</dbReference>
<comment type="caution">
    <text evidence="2">The sequence shown here is derived from an EMBL/GenBank/DDBJ whole genome shotgun (WGS) entry which is preliminary data.</text>
</comment>
<dbReference type="CDD" id="cd03062">
    <property type="entry name" value="TRX_Fd_Sucrase"/>
    <property type="match status" value="1"/>
</dbReference>
<gene>
    <name evidence="2" type="ORF">CQW23_03873</name>
</gene>
<dbReference type="PANTHER" id="PTHR31902:SF10">
    <property type="entry name" value="SUCRASE_FERREDOXIN-LIKE FAMILY PROTEIN"/>
    <property type="match status" value="1"/>
</dbReference>
<dbReference type="SUPFAM" id="SSF52833">
    <property type="entry name" value="Thioredoxin-like"/>
    <property type="match status" value="1"/>
</dbReference>
<dbReference type="STRING" id="33114.A0A2G2XD24"/>
<proteinExistence type="predicted"/>
<dbReference type="OrthoDB" id="10253744at2759"/>
<reference evidence="2 3" key="1">
    <citation type="journal article" date="2017" name="Genome Biol.">
        <title>New reference genome sequences of hot pepper reveal the massive evolution of plant disease-resistance genes by retroduplication.</title>
        <authorList>
            <person name="Kim S."/>
            <person name="Park J."/>
            <person name="Yeom S.I."/>
            <person name="Kim Y.M."/>
            <person name="Seo E."/>
            <person name="Kim K.T."/>
            <person name="Kim M.S."/>
            <person name="Lee J.M."/>
            <person name="Cheong K."/>
            <person name="Shin H.S."/>
            <person name="Kim S.B."/>
            <person name="Han K."/>
            <person name="Lee J."/>
            <person name="Park M."/>
            <person name="Lee H.A."/>
            <person name="Lee H.Y."/>
            <person name="Lee Y."/>
            <person name="Oh S."/>
            <person name="Lee J.H."/>
            <person name="Choi E."/>
            <person name="Choi E."/>
            <person name="Lee S.E."/>
            <person name="Jeon J."/>
            <person name="Kim H."/>
            <person name="Choi G."/>
            <person name="Song H."/>
            <person name="Lee J."/>
            <person name="Lee S.C."/>
            <person name="Kwon J.K."/>
            <person name="Lee H.Y."/>
            <person name="Koo N."/>
            <person name="Hong Y."/>
            <person name="Kim R.W."/>
            <person name="Kang W.H."/>
            <person name="Huh J.H."/>
            <person name="Kang B.C."/>
            <person name="Yang T.J."/>
            <person name="Lee Y.H."/>
            <person name="Bennetzen J.L."/>
            <person name="Choi D."/>
        </authorList>
    </citation>
    <scope>NUCLEOTIDE SEQUENCE [LARGE SCALE GENOMIC DNA]</scope>
    <source>
        <strain evidence="3">cv. PBC81</strain>
    </source>
</reference>
<evidence type="ECO:0000313" key="3">
    <source>
        <dbReference type="Proteomes" id="UP000224567"/>
    </source>
</evidence>
<dbReference type="PANTHER" id="PTHR31902">
    <property type="entry name" value="ACTIN PATCHES DISTAL PROTEIN 1"/>
    <property type="match status" value="1"/>
</dbReference>
<dbReference type="Pfam" id="PF06999">
    <property type="entry name" value="Suc_Fer-like"/>
    <property type="match status" value="1"/>
</dbReference>
<dbReference type="FunFam" id="3.40.30.10:FF:000213">
    <property type="entry name" value="APD1p protein"/>
    <property type="match status" value="1"/>
</dbReference>
<keyword evidence="1" id="KW-0472">Membrane</keyword>
<name>A0A2G2XD24_CAPBA</name>
<sequence>MAGNSEDGIVSDDVKFGFKRAEMYELNLTGTATIYDRHVFLCYKSHDTWPSHLESSDSDPLPKLFAATLKARKDDIKLKTVLTICEVREDIGLSDGDVLIFPEMIKYRSLKESDVDAFVEDVLVNGKPWTFGPQEPISGAYVFVCAHNNRDRRCGVCGPILIEEFSKAIESKDLKNEVYVTACSHVGGHKYAGNVIIFSADKEGKIAGHWYGYVTPNDVPVFLYEHIKEGKVIERLWRGQMGLHAEITDKVNKQSVSNGTTADKKENVPVETASQGCCQGDAGFSCCRDASAEGKEVEKKQGRLPTCFRKWDKPEVFTAIGVVGAVAFVAVAYGFYKKSH</sequence>
<dbReference type="InterPro" id="IPR009737">
    <property type="entry name" value="Aim32/Apd1-like"/>
</dbReference>
<keyword evidence="1" id="KW-1133">Transmembrane helix</keyword>
<reference evidence="3" key="2">
    <citation type="journal article" date="2017" name="J. Anim. Genet.">
        <title>Multiple reference genome sequences of hot pepper reveal the massive evolution of plant disease resistance genes by retroduplication.</title>
        <authorList>
            <person name="Kim S."/>
            <person name="Park J."/>
            <person name="Yeom S.-I."/>
            <person name="Kim Y.-M."/>
            <person name="Seo E."/>
            <person name="Kim K.-T."/>
            <person name="Kim M.-S."/>
            <person name="Lee J.M."/>
            <person name="Cheong K."/>
            <person name="Shin H.-S."/>
            <person name="Kim S.-B."/>
            <person name="Han K."/>
            <person name="Lee J."/>
            <person name="Park M."/>
            <person name="Lee H.-A."/>
            <person name="Lee H.-Y."/>
            <person name="Lee Y."/>
            <person name="Oh S."/>
            <person name="Lee J.H."/>
            <person name="Choi E."/>
            <person name="Choi E."/>
            <person name="Lee S.E."/>
            <person name="Jeon J."/>
            <person name="Kim H."/>
            <person name="Choi G."/>
            <person name="Song H."/>
            <person name="Lee J."/>
            <person name="Lee S.-C."/>
            <person name="Kwon J.-K."/>
            <person name="Lee H.-Y."/>
            <person name="Koo N."/>
            <person name="Hong Y."/>
            <person name="Kim R.W."/>
            <person name="Kang W.-H."/>
            <person name="Huh J.H."/>
            <person name="Kang B.-C."/>
            <person name="Yang T.-J."/>
            <person name="Lee Y.-H."/>
            <person name="Bennetzen J.L."/>
            <person name="Choi D."/>
        </authorList>
    </citation>
    <scope>NUCLEOTIDE SEQUENCE [LARGE SCALE GENOMIC DNA]</scope>
    <source>
        <strain evidence="3">cv. PBC81</strain>
    </source>
</reference>
<evidence type="ECO:0008006" key="4">
    <source>
        <dbReference type="Google" id="ProtNLM"/>
    </source>
</evidence>
<evidence type="ECO:0000256" key="1">
    <source>
        <dbReference type="SAM" id="Phobius"/>
    </source>
</evidence>
<dbReference type="AlphaFoldDB" id="A0A2G2XD24"/>
<keyword evidence="1" id="KW-0812">Transmembrane</keyword>
<accession>A0A2G2XD24</accession>
<protein>
    <recommendedName>
        <fullName evidence="4">Altered inheritance of mitochondria protein 32</fullName>
    </recommendedName>
</protein>
<organism evidence="2 3">
    <name type="scientific">Capsicum baccatum</name>
    <name type="common">Peruvian pepper</name>
    <dbReference type="NCBI Taxonomy" id="33114"/>
    <lineage>
        <taxon>Eukaryota</taxon>
        <taxon>Viridiplantae</taxon>
        <taxon>Streptophyta</taxon>
        <taxon>Embryophyta</taxon>
        <taxon>Tracheophyta</taxon>
        <taxon>Spermatophyta</taxon>
        <taxon>Magnoliopsida</taxon>
        <taxon>eudicotyledons</taxon>
        <taxon>Gunneridae</taxon>
        <taxon>Pentapetalae</taxon>
        <taxon>asterids</taxon>
        <taxon>lamiids</taxon>
        <taxon>Solanales</taxon>
        <taxon>Solanaceae</taxon>
        <taxon>Solanoideae</taxon>
        <taxon>Capsiceae</taxon>
        <taxon>Capsicum</taxon>
    </lineage>
</organism>
<dbReference type="Proteomes" id="UP000224567">
    <property type="component" value="Unassembled WGS sequence"/>
</dbReference>
<evidence type="ECO:0000313" key="2">
    <source>
        <dbReference type="EMBL" id="PHT55387.1"/>
    </source>
</evidence>
<feature type="transmembrane region" description="Helical" evidence="1">
    <location>
        <begin position="316"/>
        <end position="336"/>
    </location>
</feature>